<keyword evidence="1" id="KW-0732">Signal</keyword>
<comment type="caution">
    <text evidence="2">The sequence shown here is derived from an EMBL/GenBank/DDBJ whole genome shotgun (WGS) entry which is preliminary data.</text>
</comment>
<evidence type="ECO:0000313" key="2">
    <source>
        <dbReference type="EMBL" id="KAG5303766.1"/>
    </source>
</evidence>
<evidence type="ECO:0008006" key="4">
    <source>
        <dbReference type="Google" id="ProtNLM"/>
    </source>
</evidence>
<evidence type="ECO:0000256" key="1">
    <source>
        <dbReference type="SAM" id="SignalP"/>
    </source>
</evidence>
<dbReference type="VEuPathDB" id="FungiDB:I7I52_01878"/>
<proteinExistence type="predicted"/>
<gene>
    <name evidence="2" type="ORF">I7I52_01878</name>
</gene>
<dbReference type="AlphaFoldDB" id="A0A8H8D6T6"/>
<name>A0A8H8D6T6_AJECA</name>
<sequence>MVRSLSGESRVLMAIVLALVTWICSSTNAFPFLTSCCPKDMVAVPWTNISRYPKMRSAASVPAERISHFCSLLQVLIQIDLL</sequence>
<dbReference type="Proteomes" id="UP000670092">
    <property type="component" value="Unassembled WGS sequence"/>
</dbReference>
<feature type="chain" id="PRO_5034987678" description="Secreted protein" evidence="1">
    <location>
        <begin position="30"/>
        <end position="82"/>
    </location>
</feature>
<feature type="signal peptide" evidence="1">
    <location>
        <begin position="1"/>
        <end position="29"/>
    </location>
</feature>
<reference evidence="2 3" key="1">
    <citation type="submission" date="2021-01" db="EMBL/GenBank/DDBJ databases">
        <title>Chromosome-level genome assembly of a human fungal pathogen reveals clustering of transcriptionally co-regulated genes.</title>
        <authorList>
            <person name="Voorhies M."/>
            <person name="Cohen S."/>
            <person name="Shea T.P."/>
            <person name="Petrus S."/>
            <person name="Munoz J.F."/>
            <person name="Poplawski S."/>
            <person name="Goldman W.E."/>
            <person name="Michael T."/>
            <person name="Cuomo C.A."/>
            <person name="Sil A."/>
            <person name="Beyhan S."/>
        </authorList>
    </citation>
    <scope>NUCLEOTIDE SEQUENCE [LARGE SCALE GENOMIC DNA]</scope>
    <source>
        <strain evidence="2 3">G184AR</strain>
    </source>
</reference>
<accession>A0A8H8D6T6</accession>
<protein>
    <recommendedName>
        <fullName evidence="4">Secreted protein</fullName>
    </recommendedName>
</protein>
<dbReference type="EMBL" id="JAEVHI010000001">
    <property type="protein sequence ID" value="KAG5303766.1"/>
    <property type="molecule type" value="Genomic_DNA"/>
</dbReference>
<evidence type="ECO:0000313" key="3">
    <source>
        <dbReference type="Proteomes" id="UP000670092"/>
    </source>
</evidence>
<organism evidence="2 3">
    <name type="scientific">Ajellomyces capsulatus</name>
    <name type="common">Darling's disease fungus</name>
    <name type="synonym">Histoplasma capsulatum</name>
    <dbReference type="NCBI Taxonomy" id="5037"/>
    <lineage>
        <taxon>Eukaryota</taxon>
        <taxon>Fungi</taxon>
        <taxon>Dikarya</taxon>
        <taxon>Ascomycota</taxon>
        <taxon>Pezizomycotina</taxon>
        <taxon>Eurotiomycetes</taxon>
        <taxon>Eurotiomycetidae</taxon>
        <taxon>Onygenales</taxon>
        <taxon>Ajellomycetaceae</taxon>
        <taxon>Histoplasma</taxon>
    </lineage>
</organism>